<dbReference type="RefSeq" id="XP_019028154.1">
    <property type="nucleotide sequence ID" value="XM_019179850.1"/>
</dbReference>
<feature type="compositionally biased region" description="Basic and acidic residues" evidence="1">
    <location>
        <begin position="1"/>
        <end position="12"/>
    </location>
</feature>
<dbReference type="GeneID" id="30197080"/>
<sequence>MTHTHPPLDDRPNANTSPPISAPDITCTGMLQPGLATLARPADPSWLLYWVEEMQMQENTARTPPYAIGGGGSLPSKHELLRNCESLIITSLSAIDATAALAHEWEERSLTGLFSGVMHIAFEPDCIEAYCELCFPQGFGPTGSLVEARRPPTVFSVEYDL</sequence>
<dbReference type="Proteomes" id="UP000094819">
    <property type="component" value="Unassembled WGS sequence"/>
</dbReference>
<dbReference type="AlphaFoldDB" id="A0A1E3HUN9"/>
<comment type="caution">
    <text evidence="2">The sequence shown here is derived from an EMBL/GenBank/DDBJ whole genome shotgun (WGS) entry which is preliminary data.</text>
</comment>
<feature type="region of interest" description="Disordered" evidence="1">
    <location>
        <begin position="1"/>
        <end position="25"/>
    </location>
</feature>
<accession>A0A1E3HUN9</accession>
<name>A0A1E3HUN9_9TREE</name>
<reference evidence="2 3" key="1">
    <citation type="submission" date="2016-06" db="EMBL/GenBank/DDBJ databases">
        <title>Evolution of pathogenesis and genome organization in the Tremellales.</title>
        <authorList>
            <person name="Cuomo C."/>
            <person name="Litvintseva A."/>
            <person name="Heitman J."/>
            <person name="Chen Y."/>
            <person name="Sun S."/>
            <person name="Springer D."/>
            <person name="Dromer F."/>
            <person name="Young S."/>
            <person name="Zeng Q."/>
            <person name="Chapman S."/>
            <person name="Gujja S."/>
            <person name="Saif S."/>
            <person name="Birren B."/>
        </authorList>
    </citation>
    <scope>NUCLEOTIDE SEQUENCE [LARGE SCALE GENOMIC DNA]</scope>
    <source>
        <strain evidence="2 3">CBS 7118</strain>
    </source>
</reference>
<protein>
    <submittedName>
        <fullName evidence="2">Uncharacterized protein</fullName>
    </submittedName>
</protein>
<dbReference type="EMBL" id="AWGH01000045">
    <property type="protein sequence ID" value="ODN80059.1"/>
    <property type="molecule type" value="Genomic_DNA"/>
</dbReference>
<organism evidence="2 3">
    <name type="scientific">Cryptococcus wingfieldii CBS 7118</name>
    <dbReference type="NCBI Taxonomy" id="1295528"/>
    <lineage>
        <taxon>Eukaryota</taxon>
        <taxon>Fungi</taxon>
        <taxon>Dikarya</taxon>
        <taxon>Basidiomycota</taxon>
        <taxon>Agaricomycotina</taxon>
        <taxon>Tremellomycetes</taxon>
        <taxon>Tremellales</taxon>
        <taxon>Cryptococcaceae</taxon>
        <taxon>Cryptococcus</taxon>
    </lineage>
</organism>
<evidence type="ECO:0000256" key="1">
    <source>
        <dbReference type="SAM" id="MobiDB-lite"/>
    </source>
</evidence>
<gene>
    <name evidence="2" type="ORF">L198_07869</name>
</gene>
<evidence type="ECO:0000313" key="2">
    <source>
        <dbReference type="EMBL" id="ODN80059.1"/>
    </source>
</evidence>
<proteinExistence type="predicted"/>
<evidence type="ECO:0000313" key="3">
    <source>
        <dbReference type="Proteomes" id="UP000094819"/>
    </source>
</evidence>
<keyword evidence="3" id="KW-1185">Reference proteome</keyword>